<sequence>MVDQLTFADENRERIRAIENSFGPAGKSLYKPDRILLGEGRLTKQSRRGQQPKVFFLFNDVLVYGSIILNGRWYKNQQIIPLEEIKLEDLEDGFRMKNQWLIRTPRKSFYVAASSSDEKQAWIEHMEDCRARLLQSGRRASSAFAVAWVPDHDSAICMRCKGKFNVTHRRHHCRKCGFVVCARCSKKKAVIEHIHPTKELRICTVCHSNLDIEANSQDMNHKRDSIEKSSSDEDEPERSSDEDNTEEEMEDHDPSKWMYSEGSLWSPYVYIKPEQLKH</sequence>
<dbReference type="OrthoDB" id="70570at2759"/>
<dbReference type="Gene3D" id="3.30.40.10">
    <property type="entry name" value="Zinc/RING finger domain, C3HC4 (zinc finger)"/>
    <property type="match status" value="1"/>
</dbReference>
<feature type="region of interest" description="Disordered" evidence="5">
    <location>
        <begin position="217"/>
        <end position="260"/>
    </location>
</feature>
<dbReference type="SUPFAM" id="SSF57903">
    <property type="entry name" value="FYVE/PHD zinc finger"/>
    <property type="match status" value="1"/>
</dbReference>
<organism evidence="8 9">
    <name type="scientific">Betta splendens</name>
    <name type="common">Siamese fighting fish</name>
    <dbReference type="NCBI Taxonomy" id="158456"/>
    <lineage>
        <taxon>Eukaryota</taxon>
        <taxon>Metazoa</taxon>
        <taxon>Chordata</taxon>
        <taxon>Craniata</taxon>
        <taxon>Vertebrata</taxon>
        <taxon>Euteleostomi</taxon>
        <taxon>Actinopterygii</taxon>
        <taxon>Neopterygii</taxon>
        <taxon>Teleostei</taxon>
        <taxon>Neoteleostei</taxon>
        <taxon>Acanthomorphata</taxon>
        <taxon>Anabantaria</taxon>
        <taxon>Anabantiformes</taxon>
        <taxon>Anabantoidei</taxon>
        <taxon>Osphronemidae</taxon>
        <taxon>Betta</taxon>
    </lineage>
</organism>
<dbReference type="Gene3D" id="2.30.29.30">
    <property type="entry name" value="Pleckstrin-homology domain (PH domain)/Phosphotyrosine-binding domain (PTB)"/>
    <property type="match status" value="1"/>
</dbReference>
<feature type="domain" description="PH" evidence="6">
    <location>
        <begin position="35"/>
        <end position="131"/>
    </location>
</feature>
<feature type="domain" description="FYVE-type" evidence="7">
    <location>
        <begin position="151"/>
        <end position="211"/>
    </location>
</feature>
<dbReference type="InParanoid" id="A0A6P7M4U9"/>
<dbReference type="GO" id="GO:0007032">
    <property type="term" value="P:endosome organization"/>
    <property type="evidence" value="ECO:0007669"/>
    <property type="project" value="TreeGrafter"/>
</dbReference>
<evidence type="ECO:0000256" key="3">
    <source>
        <dbReference type="ARBA" id="ARBA00022833"/>
    </source>
</evidence>
<dbReference type="PROSITE" id="PS50003">
    <property type="entry name" value="PH_DOMAIN"/>
    <property type="match status" value="1"/>
</dbReference>
<feature type="compositionally biased region" description="Acidic residues" evidence="5">
    <location>
        <begin position="242"/>
        <end position="251"/>
    </location>
</feature>
<dbReference type="CDD" id="cd01218">
    <property type="entry name" value="PH_Phafin2-like"/>
    <property type="match status" value="1"/>
</dbReference>
<keyword evidence="2 4" id="KW-0863">Zinc-finger</keyword>
<evidence type="ECO:0000313" key="8">
    <source>
        <dbReference type="Proteomes" id="UP000515150"/>
    </source>
</evidence>
<dbReference type="GO" id="GO:0005769">
    <property type="term" value="C:early endosome"/>
    <property type="evidence" value="ECO:0007669"/>
    <property type="project" value="TreeGrafter"/>
</dbReference>
<dbReference type="Pfam" id="PF01363">
    <property type="entry name" value="FYVE"/>
    <property type="match status" value="1"/>
</dbReference>
<evidence type="ECO:0000256" key="5">
    <source>
        <dbReference type="SAM" id="MobiDB-lite"/>
    </source>
</evidence>
<dbReference type="Proteomes" id="UP000515150">
    <property type="component" value="Chromosome 3"/>
</dbReference>
<feature type="compositionally biased region" description="Basic and acidic residues" evidence="5">
    <location>
        <begin position="219"/>
        <end position="241"/>
    </location>
</feature>
<evidence type="ECO:0000313" key="9">
    <source>
        <dbReference type="RefSeq" id="XP_029001213.1"/>
    </source>
</evidence>
<keyword evidence="8" id="KW-1185">Reference proteome</keyword>
<reference evidence="9" key="1">
    <citation type="submission" date="2025-08" db="UniProtKB">
        <authorList>
            <consortium name="RefSeq"/>
        </authorList>
    </citation>
    <scope>IDENTIFICATION</scope>
</reference>
<protein>
    <submittedName>
        <fullName evidence="9">Pleckstrin homology domain-containing family F member 1</fullName>
    </submittedName>
</protein>
<dbReference type="GO" id="GO:0008270">
    <property type="term" value="F:zinc ion binding"/>
    <property type="evidence" value="ECO:0007669"/>
    <property type="project" value="UniProtKB-KW"/>
</dbReference>
<name>A0A6P7M4U9_BETSP</name>
<evidence type="ECO:0000259" key="7">
    <source>
        <dbReference type="PROSITE" id="PS50178"/>
    </source>
</evidence>
<dbReference type="PROSITE" id="PS50178">
    <property type="entry name" value="ZF_FYVE"/>
    <property type="match status" value="1"/>
</dbReference>
<dbReference type="RefSeq" id="XP_029001213.1">
    <property type="nucleotide sequence ID" value="XM_029145380.3"/>
</dbReference>
<evidence type="ECO:0000256" key="1">
    <source>
        <dbReference type="ARBA" id="ARBA00022723"/>
    </source>
</evidence>
<dbReference type="PANTHER" id="PTHR46280:SF2">
    <property type="entry name" value="PLECKSTRIN HOMOLOGY DOMAIN-CONTAINING FAMILY F MEMBER 1"/>
    <property type="match status" value="1"/>
</dbReference>
<evidence type="ECO:0000259" key="6">
    <source>
        <dbReference type="PROSITE" id="PS50003"/>
    </source>
</evidence>
<dbReference type="InterPro" id="IPR001849">
    <property type="entry name" value="PH_domain"/>
</dbReference>
<dbReference type="InterPro" id="IPR000306">
    <property type="entry name" value="Znf_FYVE"/>
</dbReference>
<dbReference type="GO" id="GO:0008333">
    <property type="term" value="P:endosome to lysosome transport"/>
    <property type="evidence" value="ECO:0007669"/>
    <property type="project" value="TreeGrafter"/>
</dbReference>
<dbReference type="PANTHER" id="PTHR46280">
    <property type="entry name" value="PLECKSTRIN HOMOLOGY DOMAIN-CONTAINING FAMILY F MEMBER 2-RELATED"/>
    <property type="match status" value="1"/>
</dbReference>
<proteinExistence type="predicted"/>
<dbReference type="AlphaFoldDB" id="A0A6P7M4U9"/>
<evidence type="ECO:0000256" key="4">
    <source>
        <dbReference type="PROSITE-ProRule" id="PRU00091"/>
    </source>
</evidence>
<dbReference type="InterPro" id="IPR017455">
    <property type="entry name" value="Znf_FYVE-rel"/>
</dbReference>
<dbReference type="InterPro" id="IPR037871">
    <property type="entry name" value="PH_Phafin"/>
</dbReference>
<accession>A0A6P7M4U9</accession>
<keyword evidence="1" id="KW-0479">Metal-binding</keyword>
<dbReference type="GeneID" id="114852757"/>
<dbReference type="SMART" id="SM00064">
    <property type="entry name" value="FYVE"/>
    <property type="match status" value="1"/>
</dbReference>
<dbReference type="InterPro" id="IPR011011">
    <property type="entry name" value="Znf_FYVE_PHD"/>
</dbReference>
<keyword evidence="3" id="KW-0862">Zinc</keyword>
<dbReference type="InterPro" id="IPR055251">
    <property type="entry name" value="SOS1_NGEF_PH"/>
</dbReference>
<evidence type="ECO:0000256" key="2">
    <source>
        <dbReference type="ARBA" id="ARBA00022771"/>
    </source>
</evidence>
<dbReference type="CTD" id="79156"/>
<dbReference type="KEGG" id="bspl:114852757"/>
<dbReference type="InterPro" id="IPR011993">
    <property type="entry name" value="PH-like_dom_sf"/>
</dbReference>
<dbReference type="InterPro" id="IPR051765">
    <property type="entry name" value="PH_domain-containing_F"/>
</dbReference>
<dbReference type="SUPFAM" id="SSF50729">
    <property type="entry name" value="PH domain-like"/>
    <property type="match status" value="1"/>
</dbReference>
<gene>
    <name evidence="9" type="primary">plekhf1</name>
</gene>
<dbReference type="InterPro" id="IPR013083">
    <property type="entry name" value="Znf_RING/FYVE/PHD"/>
</dbReference>
<dbReference type="GO" id="GO:0035091">
    <property type="term" value="F:phosphatidylinositol binding"/>
    <property type="evidence" value="ECO:0007669"/>
    <property type="project" value="TreeGrafter"/>
</dbReference>
<dbReference type="Pfam" id="PF22697">
    <property type="entry name" value="SOS1_NGEF_PH"/>
    <property type="match status" value="1"/>
</dbReference>
<dbReference type="SMART" id="SM00233">
    <property type="entry name" value="PH"/>
    <property type="match status" value="1"/>
</dbReference>